<organism evidence="5 6">
    <name type="scientific">Tabrizicola oligotrophica</name>
    <dbReference type="NCBI Taxonomy" id="2710650"/>
    <lineage>
        <taxon>Bacteria</taxon>
        <taxon>Pseudomonadati</taxon>
        <taxon>Pseudomonadota</taxon>
        <taxon>Alphaproteobacteria</taxon>
        <taxon>Rhodobacterales</taxon>
        <taxon>Paracoccaceae</taxon>
        <taxon>Tabrizicola</taxon>
    </lineage>
</organism>
<dbReference type="SUPFAM" id="SSF51735">
    <property type="entry name" value="NAD(P)-binding Rossmann-fold domains"/>
    <property type="match status" value="1"/>
</dbReference>
<dbReference type="Proteomes" id="UP000477782">
    <property type="component" value="Unassembled WGS sequence"/>
</dbReference>
<evidence type="ECO:0000313" key="6">
    <source>
        <dbReference type="Proteomes" id="UP000477782"/>
    </source>
</evidence>
<evidence type="ECO:0000256" key="2">
    <source>
        <dbReference type="ARBA" id="ARBA00023002"/>
    </source>
</evidence>
<evidence type="ECO:0000256" key="1">
    <source>
        <dbReference type="ARBA" id="ARBA00005525"/>
    </source>
</evidence>
<dbReference type="RefSeq" id="WP_164623834.1">
    <property type="nucleotide sequence ID" value="NZ_JAAIVJ010000002.1"/>
</dbReference>
<sequence length="254" mass="26582">MKIGLLGIGHLAAYLVQGAQGAGHEFLLSPRNPGKAAELARRYGCEVAASNQAVVDACDHILVCLPAAQGLEILAGLTFRAGQEVCSAMAGAALAAVQAAIGPARATVSMMPGYANAFAAGPTLLHPAHSGWAGFFTACGPAHEIPDPHQFETAAVFGAMSGASLHFLRHLAAWYEAEGLDPTTARRLVAETFRGNAEVLLQSEAPLDTIYAGVTTPGGITEQLLSDLDRDGALEAWHRGMTRILHRMAPARKR</sequence>
<accession>A0A6M0QQR1</accession>
<dbReference type="InterPro" id="IPR008927">
    <property type="entry name" value="6-PGluconate_DH-like_C_sf"/>
</dbReference>
<dbReference type="AlphaFoldDB" id="A0A6M0QQR1"/>
<dbReference type="InterPro" id="IPR036291">
    <property type="entry name" value="NAD(P)-bd_dom_sf"/>
</dbReference>
<dbReference type="GO" id="GO:0004735">
    <property type="term" value="F:pyrroline-5-carboxylate reductase activity"/>
    <property type="evidence" value="ECO:0007669"/>
    <property type="project" value="TreeGrafter"/>
</dbReference>
<comment type="similarity">
    <text evidence="1">Belongs to the pyrroline-5-carboxylate reductase family.</text>
</comment>
<comment type="caution">
    <text evidence="5">The sequence shown here is derived from an EMBL/GenBank/DDBJ whole genome shotgun (WGS) entry which is preliminary data.</text>
</comment>
<evidence type="ECO:0000313" key="5">
    <source>
        <dbReference type="EMBL" id="NEY89798.1"/>
    </source>
</evidence>
<dbReference type="GO" id="GO:0055129">
    <property type="term" value="P:L-proline biosynthetic process"/>
    <property type="evidence" value="ECO:0007669"/>
    <property type="project" value="TreeGrafter"/>
</dbReference>
<evidence type="ECO:0000259" key="4">
    <source>
        <dbReference type="Pfam" id="PF14748"/>
    </source>
</evidence>
<dbReference type="EMBL" id="JAAIVJ010000002">
    <property type="protein sequence ID" value="NEY89798.1"/>
    <property type="molecule type" value="Genomic_DNA"/>
</dbReference>
<dbReference type="InterPro" id="IPR028939">
    <property type="entry name" value="P5C_Rdtase_cat_N"/>
</dbReference>
<name>A0A6M0QQR1_9RHOB</name>
<dbReference type="InterPro" id="IPR029036">
    <property type="entry name" value="P5CR_dimer"/>
</dbReference>
<dbReference type="PANTHER" id="PTHR11645">
    <property type="entry name" value="PYRROLINE-5-CARBOXYLATE REDUCTASE"/>
    <property type="match status" value="1"/>
</dbReference>
<dbReference type="PANTHER" id="PTHR11645:SF0">
    <property type="entry name" value="PYRROLINE-5-CARBOXYLATE REDUCTASE 3"/>
    <property type="match status" value="1"/>
</dbReference>
<dbReference type="Gene3D" id="1.10.3730.10">
    <property type="entry name" value="ProC C-terminal domain-like"/>
    <property type="match status" value="1"/>
</dbReference>
<reference evidence="5 6" key="1">
    <citation type="submission" date="2020-02" db="EMBL/GenBank/DDBJ databases">
        <authorList>
            <person name="Chen W.-M."/>
        </authorList>
    </citation>
    <scope>NUCLEOTIDE SEQUENCE [LARGE SCALE GENOMIC DNA]</scope>
    <source>
        <strain evidence="5 6">KMS-5</strain>
    </source>
</reference>
<dbReference type="Gene3D" id="3.40.50.720">
    <property type="entry name" value="NAD(P)-binding Rossmann-like Domain"/>
    <property type="match status" value="1"/>
</dbReference>
<dbReference type="Pfam" id="PF03807">
    <property type="entry name" value="F420_oxidored"/>
    <property type="match status" value="1"/>
</dbReference>
<dbReference type="SUPFAM" id="SSF48179">
    <property type="entry name" value="6-phosphogluconate dehydrogenase C-terminal domain-like"/>
    <property type="match status" value="1"/>
</dbReference>
<evidence type="ECO:0000259" key="3">
    <source>
        <dbReference type="Pfam" id="PF03807"/>
    </source>
</evidence>
<gene>
    <name evidence="5" type="ORF">G4Z14_05755</name>
</gene>
<feature type="domain" description="Pyrroline-5-carboxylate reductase dimerisation" evidence="4">
    <location>
        <begin position="155"/>
        <end position="247"/>
    </location>
</feature>
<protein>
    <submittedName>
        <fullName evidence="5">NAD(P)-binding domain-containing protein</fullName>
    </submittedName>
</protein>
<feature type="domain" description="Pyrroline-5-carboxylate reductase catalytic N-terminal" evidence="3">
    <location>
        <begin position="2"/>
        <end position="91"/>
    </location>
</feature>
<dbReference type="Pfam" id="PF14748">
    <property type="entry name" value="P5CR_dimer"/>
    <property type="match status" value="1"/>
</dbReference>
<keyword evidence="2" id="KW-0560">Oxidoreductase</keyword>
<proteinExistence type="inferred from homology"/>
<keyword evidence="6" id="KW-1185">Reference proteome</keyword>